<dbReference type="GO" id="GO:0035493">
    <property type="term" value="P:SNARE complex assembly"/>
    <property type="evidence" value="ECO:0007669"/>
    <property type="project" value="TreeGrafter"/>
</dbReference>
<comment type="similarity">
    <text evidence="1">Belongs to the ATG14 family.</text>
</comment>
<dbReference type="AlphaFoldDB" id="A0A427Y061"/>
<organism evidence="5 6">
    <name type="scientific">Apiotrichum porosum</name>
    <dbReference type="NCBI Taxonomy" id="105984"/>
    <lineage>
        <taxon>Eukaryota</taxon>
        <taxon>Fungi</taxon>
        <taxon>Dikarya</taxon>
        <taxon>Basidiomycota</taxon>
        <taxon>Agaricomycotina</taxon>
        <taxon>Tremellomycetes</taxon>
        <taxon>Trichosporonales</taxon>
        <taxon>Trichosporonaceae</taxon>
        <taxon>Apiotrichum</taxon>
    </lineage>
</organism>
<evidence type="ECO:0000313" key="6">
    <source>
        <dbReference type="Proteomes" id="UP000279236"/>
    </source>
</evidence>
<dbReference type="GO" id="GO:0000149">
    <property type="term" value="F:SNARE binding"/>
    <property type="evidence" value="ECO:0007669"/>
    <property type="project" value="TreeGrafter"/>
</dbReference>
<dbReference type="Proteomes" id="UP000279236">
    <property type="component" value="Unassembled WGS sequence"/>
</dbReference>
<name>A0A427Y061_9TREE</name>
<dbReference type="GeneID" id="39590553"/>
<protein>
    <recommendedName>
        <fullName evidence="2">Autophagy-related protein 14</fullName>
    </recommendedName>
</protein>
<proteinExistence type="inferred from homology"/>
<dbReference type="InterPro" id="IPR018791">
    <property type="entry name" value="UV_resistance/autophagy_Atg14"/>
</dbReference>
<dbReference type="PANTHER" id="PTHR15157:SF5">
    <property type="entry name" value="UV RADIATION RESISTANCE-ASSOCIATED GENE PROTEIN"/>
    <property type="match status" value="1"/>
</dbReference>
<evidence type="ECO:0000256" key="1">
    <source>
        <dbReference type="ARBA" id="ARBA00009574"/>
    </source>
</evidence>
<feature type="region of interest" description="Disordered" evidence="4">
    <location>
        <begin position="309"/>
        <end position="337"/>
    </location>
</feature>
<evidence type="ECO:0000256" key="2">
    <source>
        <dbReference type="ARBA" id="ARBA00013807"/>
    </source>
</evidence>
<dbReference type="GO" id="GO:0032991">
    <property type="term" value="C:protein-containing complex"/>
    <property type="evidence" value="ECO:0007669"/>
    <property type="project" value="UniProtKB-ARBA"/>
</dbReference>
<dbReference type="EMBL" id="RSCE01000003">
    <property type="protein sequence ID" value="RSH84489.1"/>
    <property type="molecule type" value="Genomic_DNA"/>
</dbReference>
<dbReference type="Pfam" id="PF10186">
    <property type="entry name" value="ATG14"/>
    <property type="match status" value="1"/>
</dbReference>
<feature type="compositionally biased region" description="Gly residues" evidence="4">
    <location>
        <begin position="325"/>
        <end position="337"/>
    </location>
</feature>
<dbReference type="RefSeq" id="XP_028477937.1">
    <property type="nucleotide sequence ID" value="XM_028621485.1"/>
</dbReference>
<dbReference type="OrthoDB" id="16772at2759"/>
<comment type="caution">
    <text evidence="5">The sequence shown here is derived from an EMBL/GenBank/DDBJ whole genome shotgun (WGS) entry which is preliminary data.</text>
</comment>
<evidence type="ECO:0000256" key="3">
    <source>
        <dbReference type="ARBA" id="ARBA00023054"/>
    </source>
</evidence>
<reference evidence="5 6" key="1">
    <citation type="submission" date="2018-11" db="EMBL/GenBank/DDBJ databases">
        <title>Genome sequence of Apiotrichum porosum DSM 27194.</title>
        <authorList>
            <person name="Aliyu H."/>
            <person name="Gorte O."/>
            <person name="Ochsenreither K."/>
        </authorList>
    </citation>
    <scope>NUCLEOTIDE SEQUENCE [LARGE SCALE GENOMIC DNA]</scope>
    <source>
        <strain evidence="5 6">DSM 27194</strain>
    </source>
</reference>
<keyword evidence="6" id="KW-1185">Reference proteome</keyword>
<evidence type="ECO:0000313" key="5">
    <source>
        <dbReference type="EMBL" id="RSH84489.1"/>
    </source>
</evidence>
<gene>
    <name evidence="5" type="ORF">EHS24_006010</name>
</gene>
<dbReference type="PANTHER" id="PTHR15157">
    <property type="entry name" value="UV RADIATION RESISTANCE-ASSOCIATED GENE PROTEIN"/>
    <property type="match status" value="1"/>
</dbReference>
<keyword evidence="3" id="KW-0175">Coiled coil</keyword>
<sequence>MPPCPCCGLSKKEQYCAHCIHQGVATHAEIARGLKSQADKAVARAETLLGGTTSPHVRGGHEWRKLRAAVAASEQRVALLRAQLTARKDEIKRSRDCVARSDVRERQDTLQTAQRARLSPADLRAQIAFVRAQHREVGKRIIQARRVLVREVVDVFGVQRRKGWEIAGIELPAPENFRLHPSMSINAAFMHTIHLLALLTRYLSIEVPFEPTPQAPLELVHVGRPAMKANVPFLSTSKWREKHVLWMSSTASLAGQLKKTSNSAARQAAVAGILAKSYKKHRASLTAFALLAHSVAYLAYTQGVPGIGLRDDGSRGDSEDEDENMGGGGGGAGAGGAGGQMTAASGVLVQPTAVLELISLLAESPTLGCRAHAPGTSDVLRHMGFGLDVKKVVATVLAAEDQRWGVRPGQEGKEELSEGWDLLDVET</sequence>
<evidence type="ECO:0000256" key="4">
    <source>
        <dbReference type="SAM" id="MobiDB-lite"/>
    </source>
</evidence>
<accession>A0A427Y061</accession>
<dbReference type="GO" id="GO:0000323">
    <property type="term" value="C:lytic vacuole"/>
    <property type="evidence" value="ECO:0007669"/>
    <property type="project" value="TreeGrafter"/>
</dbReference>
<dbReference type="GO" id="GO:0005768">
    <property type="term" value="C:endosome"/>
    <property type="evidence" value="ECO:0007669"/>
    <property type="project" value="TreeGrafter"/>
</dbReference>